<accession>A0A1V1P0K1</accession>
<sequence>MFSLALCLAILCFCTGCQKQVFSKKTEYENIWACDTQADQAMMRRDYEAGIKLHQRFLEKEPDNGLALYHLGYAYGNVENHENEVYYYERAINLGFNNKDDIFLI</sequence>
<name>A0A1V1P0K1_9BACT</name>
<reference evidence="3" key="1">
    <citation type="submission" date="2012-11" db="EMBL/GenBank/DDBJ databases">
        <authorList>
            <person name="Lucero-Rivera Y.E."/>
            <person name="Tovar-Ramirez D."/>
        </authorList>
    </citation>
    <scope>NUCLEOTIDE SEQUENCE [LARGE SCALE GENOMIC DNA]</scope>
    <source>
        <strain evidence="3">Araruama</strain>
    </source>
</reference>
<dbReference type="SUPFAM" id="SSF48452">
    <property type="entry name" value="TPR-like"/>
    <property type="match status" value="1"/>
</dbReference>
<evidence type="ECO:0000313" key="3">
    <source>
        <dbReference type="Proteomes" id="UP000189670"/>
    </source>
</evidence>
<evidence type="ECO:0000313" key="2">
    <source>
        <dbReference type="EMBL" id="ETR68377.1"/>
    </source>
</evidence>
<feature type="repeat" description="TPR" evidence="1">
    <location>
        <begin position="65"/>
        <end position="98"/>
    </location>
</feature>
<dbReference type="EMBL" id="ATBP01000978">
    <property type="protein sequence ID" value="ETR68377.1"/>
    <property type="molecule type" value="Genomic_DNA"/>
</dbReference>
<dbReference type="AlphaFoldDB" id="A0A1V1P0K1"/>
<gene>
    <name evidence="2" type="ORF">OMM_10594</name>
</gene>
<dbReference type="InterPro" id="IPR011990">
    <property type="entry name" value="TPR-like_helical_dom_sf"/>
</dbReference>
<organism evidence="2 3">
    <name type="scientific">Candidatus Magnetoglobus multicellularis str. Araruama</name>
    <dbReference type="NCBI Taxonomy" id="890399"/>
    <lineage>
        <taxon>Bacteria</taxon>
        <taxon>Pseudomonadati</taxon>
        <taxon>Thermodesulfobacteriota</taxon>
        <taxon>Desulfobacteria</taxon>
        <taxon>Desulfobacterales</taxon>
        <taxon>Desulfobacteraceae</taxon>
        <taxon>Candidatus Magnetoglobus</taxon>
    </lineage>
</organism>
<comment type="caution">
    <text evidence="2">The sequence shown here is derived from an EMBL/GenBank/DDBJ whole genome shotgun (WGS) entry which is preliminary data.</text>
</comment>
<evidence type="ECO:0000256" key="1">
    <source>
        <dbReference type="PROSITE-ProRule" id="PRU00339"/>
    </source>
</evidence>
<dbReference type="Gene3D" id="1.25.40.10">
    <property type="entry name" value="Tetratricopeptide repeat domain"/>
    <property type="match status" value="1"/>
</dbReference>
<protein>
    <submittedName>
        <fullName evidence="2">Uncharacterized protein</fullName>
    </submittedName>
</protein>
<dbReference type="InterPro" id="IPR019734">
    <property type="entry name" value="TPR_rpt"/>
</dbReference>
<proteinExistence type="predicted"/>
<keyword evidence="1" id="KW-0802">TPR repeat</keyword>
<dbReference type="Proteomes" id="UP000189670">
    <property type="component" value="Unassembled WGS sequence"/>
</dbReference>
<dbReference type="PROSITE" id="PS50005">
    <property type="entry name" value="TPR"/>
    <property type="match status" value="1"/>
</dbReference>